<proteinExistence type="predicted"/>
<keyword evidence="2" id="KW-1185">Reference proteome</keyword>
<name>A0ABY7DLM7_MYAAR</name>
<organism evidence="1 2">
    <name type="scientific">Mya arenaria</name>
    <name type="common">Soft-shell clam</name>
    <dbReference type="NCBI Taxonomy" id="6604"/>
    <lineage>
        <taxon>Eukaryota</taxon>
        <taxon>Metazoa</taxon>
        <taxon>Spiralia</taxon>
        <taxon>Lophotrochozoa</taxon>
        <taxon>Mollusca</taxon>
        <taxon>Bivalvia</taxon>
        <taxon>Autobranchia</taxon>
        <taxon>Heteroconchia</taxon>
        <taxon>Euheterodonta</taxon>
        <taxon>Imparidentia</taxon>
        <taxon>Neoheterodontei</taxon>
        <taxon>Myida</taxon>
        <taxon>Myoidea</taxon>
        <taxon>Myidae</taxon>
        <taxon>Mya</taxon>
    </lineage>
</organism>
<protein>
    <submittedName>
        <fullName evidence="1">Uncharacterized protein</fullName>
    </submittedName>
</protein>
<evidence type="ECO:0000313" key="2">
    <source>
        <dbReference type="Proteomes" id="UP001164746"/>
    </source>
</evidence>
<gene>
    <name evidence="1" type="ORF">MAR_022969</name>
</gene>
<evidence type="ECO:0000313" key="1">
    <source>
        <dbReference type="EMBL" id="WAQ98596.1"/>
    </source>
</evidence>
<dbReference type="Proteomes" id="UP001164746">
    <property type="component" value="Chromosome 3"/>
</dbReference>
<accession>A0ABY7DLM7</accession>
<dbReference type="EMBL" id="CP111014">
    <property type="protein sequence ID" value="WAQ98596.1"/>
    <property type="molecule type" value="Genomic_DNA"/>
</dbReference>
<sequence>MTRYGKTNNKYMGDEFDPKKYISGCKQSVWMGHEQASTTSGLEWMSESELDDWKPETSILVSRFRVSRRLDLHNDYPLAPEQVTVNKVEKLIPNLNNKTK</sequence>
<reference evidence="1" key="1">
    <citation type="submission" date="2022-11" db="EMBL/GenBank/DDBJ databases">
        <title>Centuries of genome instability and evolution in soft-shell clam transmissible cancer (bioRxiv).</title>
        <authorList>
            <person name="Hart S.F.M."/>
            <person name="Yonemitsu M.A."/>
            <person name="Giersch R.M."/>
            <person name="Beal B.F."/>
            <person name="Arriagada G."/>
            <person name="Davis B.W."/>
            <person name="Ostrander E.A."/>
            <person name="Goff S.P."/>
            <person name="Metzger M.J."/>
        </authorList>
    </citation>
    <scope>NUCLEOTIDE SEQUENCE</scope>
    <source>
        <strain evidence="1">MELC-2E11</strain>
        <tissue evidence="1">Siphon/mantle</tissue>
    </source>
</reference>